<evidence type="ECO:0000313" key="3">
    <source>
        <dbReference type="EMBL" id="MCW3786626.1"/>
    </source>
</evidence>
<name>A0AAE3M3M0_9BACT</name>
<feature type="transmembrane region" description="Helical" evidence="1">
    <location>
        <begin position="103"/>
        <end position="124"/>
    </location>
</feature>
<sequence>MSNTLMSNTTKRLVLINRYYKITQFYPFIKNTAFKGAIVMAVFILLLLGLDFFLIDLNLILNHLVENYSAQVIFPSFLLSETILGLVPPEIFIAWASKAASPWMYLFILATMSYIGGIFSYFIGNRISHIPTIKAHIENKVAKHITNLRKWGGIFVVLGAISPLPHSMVSLASGLIKYSFKQYLLWALFRYIRFAIYGLLIFNVFMA</sequence>
<accession>A0AAE3M3M0</accession>
<dbReference type="AlphaFoldDB" id="A0AAE3M3M0"/>
<feature type="transmembrane region" description="Helical" evidence="1">
    <location>
        <begin position="188"/>
        <end position="206"/>
    </location>
</feature>
<evidence type="ECO:0000259" key="2">
    <source>
        <dbReference type="Pfam" id="PF09335"/>
    </source>
</evidence>
<organism evidence="3 4">
    <name type="scientific">Plebeiibacterium sediminum</name>
    <dbReference type="NCBI Taxonomy" id="2992112"/>
    <lineage>
        <taxon>Bacteria</taxon>
        <taxon>Pseudomonadati</taxon>
        <taxon>Bacteroidota</taxon>
        <taxon>Bacteroidia</taxon>
        <taxon>Marinilabiliales</taxon>
        <taxon>Marinilabiliaceae</taxon>
        <taxon>Plebeiibacterium</taxon>
    </lineage>
</organism>
<dbReference type="GO" id="GO:0005886">
    <property type="term" value="C:plasma membrane"/>
    <property type="evidence" value="ECO:0007669"/>
    <property type="project" value="TreeGrafter"/>
</dbReference>
<evidence type="ECO:0000313" key="4">
    <source>
        <dbReference type="Proteomes" id="UP001209229"/>
    </source>
</evidence>
<feature type="transmembrane region" description="Helical" evidence="1">
    <location>
        <begin position="37"/>
        <end position="60"/>
    </location>
</feature>
<dbReference type="Pfam" id="PF09335">
    <property type="entry name" value="VTT_dom"/>
    <property type="match status" value="1"/>
</dbReference>
<dbReference type="InterPro" id="IPR051311">
    <property type="entry name" value="DedA_domain"/>
</dbReference>
<reference evidence="3" key="1">
    <citation type="submission" date="2022-10" db="EMBL/GenBank/DDBJ databases">
        <authorList>
            <person name="Yu W.X."/>
        </authorList>
    </citation>
    <scope>NUCLEOTIDE SEQUENCE</scope>
    <source>
        <strain evidence="3">AAT</strain>
    </source>
</reference>
<dbReference type="PANTHER" id="PTHR42709:SF11">
    <property type="entry name" value="DEDA FAMILY PROTEIN"/>
    <property type="match status" value="1"/>
</dbReference>
<feature type="domain" description="VTT" evidence="2">
    <location>
        <begin position="87"/>
        <end position="192"/>
    </location>
</feature>
<proteinExistence type="predicted"/>
<dbReference type="RefSeq" id="WP_301190190.1">
    <property type="nucleotide sequence ID" value="NZ_JAPDPJ010000016.1"/>
</dbReference>
<keyword evidence="1" id="KW-1133">Transmembrane helix</keyword>
<protein>
    <submittedName>
        <fullName evidence="3">VTT domain-containing protein</fullName>
    </submittedName>
</protein>
<dbReference type="PANTHER" id="PTHR42709">
    <property type="entry name" value="ALKALINE PHOSPHATASE LIKE PROTEIN"/>
    <property type="match status" value="1"/>
</dbReference>
<dbReference type="Proteomes" id="UP001209229">
    <property type="component" value="Unassembled WGS sequence"/>
</dbReference>
<keyword evidence="1" id="KW-0472">Membrane</keyword>
<keyword evidence="1" id="KW-0812">Transmembrane</keyword>
<evidence type="ECO:0000256" key="1">
    <source>
        <dbReference type="SAM" id="Phobius"/>
    </source>
</evidence>
<gene>
    <name evidence="3" type="ORF">OM075_09115</name>
</gene>
<dbReference type="EMBL" id="JAPDPJ010000016">
    <property type="protein sequence ID" value="MCW3786626.1"/>
    <property type="molecule type" value="Genomic_DNA"/>
</dbReference>
<comment type="caution">
    <text evidence="3">The sequence shown here is derived from an EMBL/GenBank/DDBJ whole genome shotgun (WGS) entry which is preliminary data.</text>
</comment>
<dbReference type="InterPro" id="IPR032816">
    <property type="entry name" value="VTT_dom"/>
</dbReference>
<feature type="transmembrane region" description="Helical" evidence="1">
    <location>
        <begin position="153"/>
        <end position="176"/>
    </location>
</feature>
<keyword evidence="4" id="KW-1185">Reference proteome</keyword>